<comment type="caution">
    <text evidence="3">The sequence shown here is derived from an EMBL/GenBank/DDBJ whole genome shotgun (WGS) entry which is preliminary data.</text>
</comment>
<gene>
    <name evidence="3" type="ORF">JCM19294_71</name>
</gene>
<dbReference type="InterPro" id="IPR013783">
    <property type="entry name" value="Ig-like_fold"/>
</dbReference>
<organism evidence="3 4">
    <name type="scientific">Nonlabens tegetincola</name>
    <dbReference type="NCBI Taxonomy" id="323273"/>
    <lineage>
        <taxon>Bacteria</taxon>
        <taxon>Pseudomonadati</taxon>
        <taxon>Bacteroidota</taxon>
        <taxon>Flavobacteriia</taxon>
        <taxon>Flavobacteriales</taxon>
        <taxon>Flavobacteriaceae</taxon>
        <taxon>Nonlabens</taxon>
    </lineage>
</organism>
<sequence>MKKIAVTLLVLLYFAFAKAQLSFCDGEIGPTIFTETFGSGTTNGPALPANVTTYTYVNSGIQDGEYTISSNMQQLGSFWDAPDHTGDPNGKMLLVNADFTAGLFYQTPITGLCENTPYEFSAWVINILDNNNPCGAGEIPIQVRFEIWDITDSTLLASGAMPPEFSQPAPTWKQYGLTFTTATGQNGCILKLINEGAGGCGNDLAIDDIVFRTCGDTTQIIDTANNTVVTKCEDDPAQSITLSASTVSSIFTTPEYQWQQSDDGVIFTDILGQNGPTYTTPNLNDTIFYRVKVAEDAVNLSNSQCVNFSDVFEFRDVTVPLAVPVQNPVIACDGISEEMEVTLPNGTTAFWYTVPTGGTSIHDDSNDYTTTIPGTYYVETVDIQSGCVSNSRVAIDFLAFNSPNVTSQDYEICPDETVVLDPQFSPASYIWSTGEGTPTIEVDTEGIYTVEVINNDGCSSTATFTVTITEAPIIDEIIVIGNDLQVTLSNSDLSNFQYSIDGLRWSDLPNFDITTFTQVTVFVRDRLNCTVVQQEYHRIIIPQFFTPNQDGFNDYFNFEGLRNFPDARLQIFDRHGKLIKEINDIAVRVGWDGTYNGQPLPSSDYWFKLDYDNKSITGHFSLIR</sequence>
<dbReference type="InterPro" id="IPR026341">
    <property type="entry name" value="T9SS_type_B"/>
</dbReference>
<dbReference type="Pfam" id="PF19081">
    <property type="entry name" value="Ig_7"/>
    <property type="match status" value="1"/>
</dbReference>
<feature type="domain" description="Ig-like" evidence="2">
    <location>
        <begin position="324"/>
        <end position="395"/>
    </location>
</feature>
<dbReference type="Pfam" id="PF13585">
    <property type="entry name" value="CHU_C"/>
    <property type="match status" value="1"/>
</dbReference>
<name>A0A090Q3I9_9FLAO</name>
<dbReference type="EMBL" id="BBML01000006">
    <property type="protein sequence ID" value="GAK97535.1"/>
    <property type="molecule type" value="Genomic_DNA"/>
</dbReference>
<dbReference type="InterPro" id="IPR035986">
    <property type="entry name" value="PKD_dom_sf"/>
</dbReference>
<reference evidence="3" key="1">
    <citation type="journal article" date="2014" name="Genome Announc.">
        <title>Draft Genome Sequences of Marine Flavobacterium Nonlabens Strains NR17, NR24, NR27, NR32, NR33, and Ara13.</title>
        <authorList>
            <person name="Nakanishi M."/>
            <person name="Meirelles P."/>
            <person name="Suzuki R."/>
            <person name="Takatani N."/>
            <person name="Mino S."/>
            <person name="Suda W."/>
            <person name="Oshima K."/>
            <person name="Hattori M."/>
            <person name="Ohkuma M."/>
            <person name="Hosokawa M."/>
            <person name="Miyashita K."/>
            <person name="Thompson F.L."/>
            <person name="Niwa A."/>
            <person name="Sawabe T."/>
            <person name="Sawabe T."/>
        </authorList>
    </citation>
    <scope>NUCLEOTIDE SEQUENCE [LARGE SCALE GENOMIC DNA]</scope>
    <source>
        <strain evidence="3">JCM 19294</strain>
    </source>
</reference>
<accession>A0A090Q3I9</accession>
<dbReference type="Gene3D" id="2.60.40.10">
    <property type="entry name" value="Immunoglobulins"/>
    <property type="match status" value="1"/>
</dbReference>
<dbReference type="InterPro" id="IPR044023">
    <property type="entry name" value="Ig_7"/>
</dbReference>
<proteinExistence type="predicted"/>
<keyword evidence="1" id="KW-0732">Signal</keyword>
<evidence type="ECO:0000313" key="4">
    <source>
        <dbReference type="Proteomes" id="UP000029221"/>
    </source>
</evidence>
<dbReference type="SUPFAM" id="SSF49299">
    <property type="entry name" value="PKD domain"/>
    <property type="match status" value="1"/>
</dbReference>
<evidence type="ECO:0000259" key="2">
    <source>
        <dbReference type="Pfam" id="PF19081"/>
    </source>
</evidence>
<feature type="chain" id="PRO_5001861774" description="Ig-like domain-containing protein" evidence="1">
    <location>
        <begin position="20"/>
        <end position="624"/>
    </location>
</feature>
<protein>
    <recommendedName>
        <fullName evidence="2">Ig-like domain-containing protein</fullName>
    </recommendedName>
</protein>
<dbReference type="eggNOG" id="COG3291">
    <property type="taxonomic scope" value="Bacteria"/>
</dbReference>
<dbReference type="NCBIfam" id="TIGR04131">
    <property type="entry name" value="Bac_Flav_CTERM"/>
    <property type="match status" value="1"/>
</dbReference>
<feature type="signal peptide" evidence="1">
    <location>
        <begin position="1"/>
        <end position="19"/>
    </location>
</feature>
<dbReference type="AlphaFoldDB" id="A0A090Q3I9"/>
<evidence type="ECO:0000313" key="3">
    <source>
        <dbReference type="EMBL" id="GAK97535.1"/>
    </source>
</evidence>
<evidence type="ECO:0000256" key="1">
    <source>
        <dbReference type="SAM" id="SignalP"/>
    </source>
</evidence>
<keyword evidence="4" id="KW-1185">Reference proteome</keyword>
<dbReference type="Proteomes" id="UP000029221">
    <property type="component" value="Unassembled WGS sequence"/>
</dbReference>
<dbReference type="RefSeq" id="WP_042279207.1">
    <property type="nucleotide sequence ID" value="NZ_BBML01000006.1"/>
</dbReference>